<keyword evidence="4" id="KW-1185">Reference proteome</keyword>
<feature type="coiled-coil region" evidence="1">
    <location>
        <begin position="332"/>
        <end position="370"/>
    </location>
</feature>
<comment type="caution">
    <text evidence="3">The sequence shown here is derived from an EMBL/GenBank/DDBJ whole genome shotgun (WGS) entry which is preliminary data.</text>
</comment>
<gene>
    <name evidence="3" type="ORF">BCR33DRAFT_852332</name>
</gene>
<feature type="compositionally biased region" description="Polar residues" evidence="2">
    <location>
        <begin position="200"/>
        <end position="214"/>
    </location>
</feature>
<proteinExistence type="predicted"/>
<evidence type="ECO:0000313" key="4">
    <source>
        <dbReference type="Proteomes" id="UP000193642"/>
    </source>
</evidence>
<keyword evidence="1" id="KW-0175">Coiled coil</keyword>
<feature type="region of interest" description="Disordered" evidence="2">
    <location>
        <begin position="1"/>
        <end position="100"/>
    </location>
</feature>
<organism evidence="3 4">
    <name type="scientific">Rhizoclosmatium globosum</name>
    <dbReference type="NCBI Taxonomy" id="329046"/>
    <lineage>
        <taxon>Eukaryota</taxon>
        <taxon>Fungi</taxon>
        <taxon>Fungi incertae sedis</taxon>
        <taxon>Chytridiomycota</taxon>
        <taxon>Chytridiomycota incertae sedis</taxon>
        <taxon>Chytridiomycetes</taxon>
        <taxon>Chytridiales</taxon>
        <taxon>Chytriomycetaceae</taxon>
        <taxon>Rhizoclosmatium</taxon>
    </lineage>
</organism>
<evidence type="ECO:0000256" key="1">
    <source>
        <dbReference type="SAM" id="Coils"/>
    </source>
</evidence>
<evidence type="ECO:0000256" key="2">
    <source>
        <dbReference type="SAM" id="MobiDB-lite"/>
    </source>
</evidence>
<reference evidence="3 4" key="1">
    <citation type="submission" date="2016-07" db="EMBL/GenBank/DDBJ databases">
        <title>Pervasive Adenine N6-methylation of Active Genes in Fungi.</title>
        <authorList>
            <consortium name="DOE Joint Genome Institute"/>
            <person name="Mondo S.J."/>
            <person name="Dannebaum R.O."/>
            <person name="Kuo R.C."/>
            <person name="Labutti K."/>
            <person name="Haridas S."/>
            <person name="Kuo A."/>
            <person name="Salamov A."/>
            <person name="Ahrendt S.R."/>
            <person name="Lipzen A."/>
            <person name="Sullivan W."/>
            <person name="Andreopoulos W.B."/>
            <person name="Clum A."/>
            <person name="Lindquist E."/>
            <person name="Daum C."/>
            <person name="Ramamoorthy G.K."/>
            <person name="Gryganskyi A."/>
            <person name="Culley D."/>
            <person name="Magnuson J.K."/>
            <person name="James T.Y."/>
            <person name="O'Malley M.A."/>
            <person name="Stajich J.E."/>
            <person name="Spatafora J.W."/>
            <person name="Visel A."/>
            <person name="Grigoriev I.V."/>
        </authorList>
    </citation>
    <scope>NUCLEOTIDE SEQUENCE [LARGE SCALE GENOMIC DNA]</scope>
    <source>
        <strain evidence="3 4">JEL800</strain>
    </source>
</reference>
<dbReference type="EMBL" id="MCGO01000032">
    <property type="protein sequence ID" value="ORY41344.1"/>
    <property type="molecule type" value="Genomic_DNA"/>
</dbReference>
<dbReference type="Proteomes" id="UP000193642">
    <property type="component" value="Unassembled WGS sequence"/>
</dbReference>
<dbReference type="AlphaFoldDB" id="A0A1Y2C380"/>
<dbReference type="OrthoDB" id="2144752at2759"/>
<dbReference type="STRING" id="329046.A0A1Y2C380"/>
<feature type="compositionally biased region" description="Polar residues" evidence="2">
    <location>
        <begin position="1"/>
        <end position="55"/>
    </location>
</feature>
<accession>A0A1Y2C380</accession>
<feature type="compositionally biased region" description="Low complexity" evidence="2">
    <location>
        <begin position="180"/>
        <end position="194"/>
    </location>
</feature>
<sequence length="450" mass="47532">MTLSRGNTAKKTLWGHSNTTEKAASGTTAGTTRPSIFSRTSITSRPTAASTAKNITTPSQTSNSSLLQQQTTKDQPSGSRRSSITLQQPLPHPLPPSSMAVTMPEVQHPVSIMRAKTPPTATMLSNMVASAQSPIPTTPPRDGPVSIMRAKTPPFQSTNTSSAALSTSTPFTPTPPATKPPLSRTTTTTSATTKAYGARSISTSGPNNSTTTDSGIIGQRRRSGIETTRNPPTIPNQNTLAARSRVAAATAASIKRTSVTGSSAGGSYTSAVELPSGSSMVDAGGGVKRSSVTKRAVTPTGSSSHATVIADLTSEHAGNGSGSDQSDLQTLVTEQAQRIAELESKLKESEKREQEAIKHKNNAIKELETNKKFMFTDIKSVELLKTQLQEEHQTNASLIIFNRSLKTQVAELEGIIENLLQQKGATQLDITAIMAKIDSHKPVMPKVPKQ</sequence>
<feature type="compositionally biased region" description="Low complexity" evidence="2">
    <location>
        <begin position="56"/>
        <end position="72"/>
    </location>
</feature>
<feature type="region of interest" description="Disordered" evidence="2">
    <location>
        <begin position="154"/>
        <end position="239"/>
    </location>
</feature>
<evidence type="ECO:0000313" key="3">
    <source>
        <dbReference type="EMBL" id="ORY41344.1"/>
    </source>
</evidence>
<feature type="compositionally biased region" description="Polar residues" evidence="2">
    <location>
        <begin position="73"/>
        <end position="85"/>
    </location>
</feature>
<name>A0A1Y2C380_9FUNG</name>
<feature type="compositionally biased region" description="Polar residues" evidence="2">
    <location>
        <begin position="225"/>
        <end position="238"/>
    </location>
</feature>
<feature type="compositionally biased region" description="Low complexity" evidence="2">
    <location>
        <begin position="157"/>
        <end position="171"/>
    </location>
</feature>
<protein>
    <submittedName>
        <fullName evidence="3">Uncharacterized protein</fullName>
    </submittedName>
</protein>